<dbReference type="InterPro" id="IPR000073">
    <property type="entry name" value="AB_hydrolase_1"/>
</dbReference>
<dbReference type="SUPFAM" id="SSF53474">
    <property type="entry name" value="alpha/beta-Hydrolases"/>
    <property type="match status" value="1"/>
</dbReference>
<reference evidence="2" key="1">
    <citation type="submission" date="2021-01" db="EMBL/GenBank/DDBJ databases">
        <title>Whole genome shotgun sequence of Rhizocola hellebori NBRC 109834.</title>
        <authorList>
            <person name="Komaki H."/>
            <person name="Tamura T."/>
        </authorList>
    </citation>
    <scope>NUCLEOTIDE SEQUENCE</scope>
    <source>
        <strain evidence="2">NBRC 109834</strain>
    </source>
</reference>
<name>A0A8J3Q5H1_9ACTN</name>
<feature type="domain" description="AB hydrolase-1" evidence="1">
    <location>
        <begin position="14"/>
        <end position="168"/>
    </location>
</feature>
<gene>
    <name evidence="2" type="ORF">Rhe02_21930</name>
</gene>
<protein>
    <submittedName>
        <fullName evidence="2">Putative hydrolase, alpha/beta fold LipV</fullName>
    </submittedName>
</protein>
<keyword evidence="3" id="KW-1185">Reference proteome</keyword>
<sequence>MTTLHAQIFGSGRPLVALHGIYAHGGRFRALAEEYLPGFAVHALDLRGHGHSPHLPPWSLAQQVQDVLTTMDELDLGRADVLGFSYGGLVAAHLANQAPQRVRGLILMDPAIGLDPAASERGATNAMVDKSFADADEARQWREQGWPSTAAAVAQARAEVDEHLVHSHDGRFRWRCQQAAVVVAYSEMARPAVLPPPGLPSLLLFGTNAGVVSGDYTQACRKAGVRVVAVESGHQLMLERPVETGTAIKDFLAELE</sequence>
<dbReference type="InterPro" id="IPR029058">
    <property type="entry name" value="AB_hydrolase_fold"/>
</dbReference>
<dbReference type="AlphaFoldDB" id="A0A8J3Q5H1"/>
<dbReference type="EMBL" id="BONY01000011">
    <property type="protein sequence ID" value="GIH04126.1"/>
    <property type="molecule type" value="Genomic_DNA"/>
</dbReference>
<comment type="caution">
    <text evidence="2">The sequence shown here is derived from an EMBL/GenBank/DDBJ whole genome shotgun (WGS) entry which is preliminary data.</text>
</comment>
<dbReference type="InterPro" id="IPR050228">
    <property type="entry name" value="Carboxylesterase_BioH"/>
</dbReference>
<keyword evidence="2" id="KW-0378">Hydrolase</keyword>
<dbReference type="Pfam" id="PF00561">
    <property type="entry name" value="Abhydrolase_1"/>
    <property type="match status" value="1"/>
</dbReference>
<evidence type="ECO:0000313" key="3">
    <source>
        <dbReference type="Proteomes" id="UP000612899"/>
    </source>
</evidence>
<dbReference type="GO" id="GO:0016787">
    <property type="term" value="F:hydrolase activity"/>
    <property type="evidence" value="ECO:0007669"/>
    <property type="project" value="UniProtKB-KW"/>
</dbReference>
<dbReference type="PRINTS" id="PR00412">
    <property type="entry name" value="EPOXHYDRLASE"/>
</dbReference>
<dbReference type="Gene3D" id="3.40.50.1820">
    <property type="entry name" value="alpha/beta hydrolase"/>
    <property type="match status" value="1"/>
</dbReference>
<dbReference type="Proteomes" id="UP000612899">
    <property type="component" value="Unassembled WGS sequence"/>
</dbReference>
<dbReference type="PRINTS" id="PR00111">
    <property type="entry name" value="ABHYDROLASE"/>
</dbReference>
<dbReference type="PANTHER" id="PTHR43194:SF2">
    <property type="entry name" value="PEROXISOMAL MEMBRANE PROTEIN LPX1"/>
    <property type="match status" value="1"/>
</dbReference>
<proteinExistence type="predicted"/>
<evidence type="ECO:0000259" key="1">
    <source>
        <dbReference type="Pfam" id="PF00561"/>
    </source>
</evidence>
<evidence type="ECO:0000313" key="2">
    <source>
        <dbReference type="EMBL" id="GIH04126.1"/>
    </source>
</evidence>
<organism evidence="2 3">
    <name type="scientific">Rhizocola hellebori</name>
    <dbReference type="NCBI Taxonomy" id="1392758"/>
    <lineage>
        <taxon>Bacteria</taxon>
        <taxon>Bacillati</taxon>
        <taxon>Actinomycetota</taxon>
        <taxon>Actinomycetes</taxon>
        <taxon>Micromonosporales</taxon>
        <taxon>Micromonosporaceae</taxon>
        <taxon>Rhizocola</taxon>
    </lineage>
</organism>
<accession>A0A8J3Q5H1</accession>
<dbReference type="PANTHER" id="PTHR43194">
    <property type="entry name" value="HYDROLASE ALPHA/BETA FOLD FAMILY"/>
    <property type="match status" value="1"/>
</dbReference>
<dbReference type="RefSeq" id="WP_203908023.1">
    <property type="nucleotide sequence ID" value="NZ_BONY01000011.1"/>
</dbReference>
<dbReference type="InterPro" id="IPR000639">
    <property type="entry name" value="Epox_hydrolase-like"/>
</dbReference>